<dbReference type="PANTHER" id="PTHR12526">
    <property type="entry name" value="GLYCOSYLTRANSFERASE"/>
    <property type="match status" value="1"/>
</dbReference>
<name>A0A2J0LGA7_9BACT</name>
<dbReference type="AlphaFoldDB" id="A0A2J0LGA7"/>
<evidence type="ECO:0000259" key="1">
    <source>
        <dbReference type="Pfam" id="PF00534"/>
    </source>
</evidence>
<dbReference type="Gene3D" id="3.40.50.2000">
    <property type="entry name" value="Glycogen Phosphorylase B"/>
    <property type="match status" value="2"/>
</dbReference>
<dbReference type="SUPFAM" id="SSF53756">
    <property type="entry name" value="UDP-Glycosyltransferase/glycogen phosphorylase"/>
    <property type="match status" value="1"/>
</dbReference>
<organism evidence="2 3">
    <name type="scientific">Candidatus Taenaricola geysiri</name>
    <dbReference type="NCBI Taxonomy" id="1974752"/>
    <lineage>
        <taxon>Bacteria</taxon>
        <taxon>Pseudomonadati</taxon>
        <taxon>Candidatus Omnitrophota</taxon>
        <taxon>Candidatus Taenaricola</taxon>
    </lineage>
</organism>
<gene>
    <name evidence="2" type="ORF">COW11_01030</name>
</gene>
<dbReference type="GO" id="GO:0016757">
    <property type="term" value="F:glycosyltransferase activity"/>
    <property type="evidence" value="ECO:0007669"/>
    <property type="project" value="InterPro"/>
</dbReference>
<feature type="domain" description="Glycosyl transferase family 1" evidence="1">
    <location>
        <begin position="27"/>
        <end position="193"/>
    </location>
</feature>
<reference evidence="2 3" key="1">
    <citation type="submission" date="2017-09" db="EMBL/GenBank/DDBJ databases">
        <title>Depth-based differentiation of microbial function through sediment-hosted aquifers and enrichment of novel symbionts in the deep terrestrial subsurface.</title>
        <authorList>
            <person name="Probst A.J."/>
            <person name="Ladd B."/>
            <person name="Jarett J.K."/>
            <person name="Geller-Mcgrath D.E."/>
            <person name="Sieber C.M."/>
            <person name="Emerson J.B."/>
            <person name="Anantharaman K."/>
            <person name="Thomas B.C."/>
            <person name="Malmstrom R."/>
            <person name="Stieglmeier M."/>
            <person name="Klingl A."/>
            <person name="Woyke T."/>
            <person name="Ryan C.M."/>
            <person name="Banfield J.F."/>
        </authorList>
    </citation>
    <scope>NUCLEOTIDE SEQUENCE [LARGE SCALE GENOMIC DNA]</scope>
    <source>
        <strain evidence="2">CG12_big_fil_rev_8_21_14_0_65_43_15</strain>
    </source>
</reference>
<dbReference type="InterPro" id="IPR001296">
    <property type="entry name" value="Glyco_trans_1"/>
</dbReference>
<proteinExistence type="predicted"/>
<evidence type="ECO:0000313" key="3">
    <source>
        <dbReference type="Proteomes" id="UP000231267"/>
    </source>
</evidence>
<evidence type="ECO:0000313" key="2">
    <source>
        <dbReference type="EMBL" id="PIW66875.1"/>
    </source>
</evidence>
<sequence length="222" mass="24999">MSKGKVAVIKLGFELEKFFEADKNEGRLRQELGIGSDVLLIGIVGRLVPIKNHKMFFDTIKLLYAKRYTLNAKFIIVGDGELRHELENYAGGLGIKDKVVFLGWRRDLENIYADLDIVCLTSLNEGTPVSLIEAMASGKSVVATDVGGVRDIVKNNENGLLVQSNDVDGFSKALLSMLEDREKRLEMGRYGRKFVNENFRKERLIKDTENLYNSLLKEKGLL</sequence>
<dbReference type="Proteomes" id="UP000231267">
    <property type="component" value="Unassembled WGS sequence"/>
</dbReference>
<dbReference type="Pfam" id="PF00534">
    <property type="entry name" value="Glycos_transf_1"/>
    <property type="match status" value="1"/>
</dbReference>
<protein>
    <recommendedName>
        <fullName evidence="1">Glycosyl transferase family 1 domain-containing protein</fullName>
    </recommendedName>
</protein>
<dbReference type="EMBL" id="PFGP01000022">
    <property type="protein sequence ID" value="PIW66875.1"/>
    <property type="molecule type" value="Genomic_DNA"/>
</dbReference>
<accession>A0A2J0LGA7</accession>
<comment type="caution">
    <text evidence="2">The sequence shown here is derived from an EMBL/GenBank/DDBJ whole genome shotgun (WGS) entry which is preliminary data.</text>
</comment>